<feature type="compositionally biased region" description="Basic and acidic residues" evidence="1">
    <location>
        <begin position="148"/>
        <end position="158"/>
    </location>
</feature>
<dbReference type="CDD" id="cd14496">
    <property type="entry name" value="PTP_paladin"/>
    <property type="match status" value="1"/>
</dbReference>
<reference evidence="2 3" key="1">
    <citation type="submission" date="2018-11" db="EMBL/GenBank/DDBJ databases">
        <title>Genome sequence of Saitozyma podzolica DSM 27192.</title>
        <authorList>
            <person name="Aliyu H."/>
            <person name="Gorte O."/>
            <person name="Ochsenreither K."/>
        </authorList>
    </citation>
    <scope>NUCLEOTIDE SEQUENCE [LARGE SCALE GENOMIC DNA]</scope>
    <source>
        <strain evidence="2 3">DSM 27192</strain>
    </source>
</reference>
<organism evidence="2 3">
    <name type="scientific">Saitozyma podzolica</name>
    <dbReference type="NCBI Taxonomy" id="1890683"/>
    <lineage>
        <taxon>Eukaryota</taxon>
        <taxon>Fungi</taxon>
        <taxon>Dikarya</taxon>
        <taxon>Basidiomycota</taxon>
        <taxon>Agaricomycotina</taxon>
        <taxon>Tremellomycetes</taxon>
        <taxon>Tremellales</taxon>
        <taxon>Trimorphomycetaceae</taxon>
        <taxon>Saitozyma</taxon>
    </lineage>
</organism>
<gene>
    <name evidence="2" type="ORF">EHS25_007900</name>
</gene>
<feature type="region of interest" description="Disordered" evidence="1">
    <location>
        <begin position="992"/>
        <end position="1025"/>
    </location>
</feature>
<dbReference type="SMART" id="SM01301">
    <property type="entry name" value="PTPlike_phytase"/>
    <property type="match status" value="3"/>
</dbReference>
<dbReference type="OrthoDB" id="66369at2759"/>
<dbReference type="InterPro" id="IPR029021">
    <property type="entry name" value="Prot-tyrosine_phosphatase-like"/>
</dbReference>
<dbReference type="SUPFAM" id="SSF54593">
    <property type="entry name" value="Glyoxalase/Bleomycin resistance protein/Dihydroxybiphenyl dioxygenase"/>
    <property type="match status" value="1"/>
</dbReference>
<proteinExistence type="predicted"/>
<protein>
    <recommendedName>
        <fullName evidence="4">Inositol hexakisphosphate-domain-containing protein</fullName>
    </recommendedName>
</protein>
<evidence type="ECO:0008006" key="4">
    <source>
        <dbReference type="Google" id="ProtNLM"/>
    </source>
</evidence>
<dbReference type="EMBL" id="RSCD01000004">
    <property type="protein sequence ID" value="RSH93542.1"/>
    <property type="molecule type" value="Genomic_DNA"/>
</dbReference>
<dbReference type="PANTHER" id="PTHR23339">
    <property type="entry name" value="TYROSINE SPECIFIC PROTEIN PHOSPHATASE AND DUAL SPECIFICITY PROTEIN PHOSPHATASE"/>
    <property type="match status" value="1"/>
</dbReference>
<dbReference type="SUPFAM" id="SSF52799">
    <property type="entry name" value="(Phosphotyrosine protein) phosphatases II"/>
    <property type="match status" value="3"/>
</dbReference>
<name>A0A427YR34_9TREE</name>
<evidence type="ECO:0000256" key="1">
    <source>
        <dbReference type="SAM" id="MobiDB-lite"/>
    </source>
</evidence>
<feature type="region of interest" description="Disordered" evidence="1">
    <location>
        <begin position="286"/>
        <end position="306"/>
    </location>
</feature>
<dbReference type="STRING" id="1890683.A0A427YR34"/>
<dbReference type="Pfam" id="PF14566">
    <property type="entry name" value="PTPlike_phytase"/>
    <property type="match status" value="3"/>
</dbReference>
<keyword evidence="3" id="KW-1185">Reference proteome</keyword>
<evidence type="ECO:0000313" key="3">
    <source>
        <dbReference type="Proteomes" id="UP000279259"/>
    </source>
</evidence>
<dbReference type="InterPro" id="IPR050561">
    <property type="entry name" value="PTP"/>
</dbReference>
<feature type="region of interest" description="Disordered" evidence="1">
    <location>
        <begin position="1422"/>
        <end position="1461"/>
    </location>
</feature>
<feature type="region of interest" description="Disordered" evidence="1">
    <location>
        <begin position="142"/>
        <end position="188"/>
    </location>
</feature>
<accession>A0A427YR34</accession>
<feature type="compositionally biased region" description="Basic and acidic residues" evidence="1">
    <location>
        <begin position="177"/>
        <end position="188"/>
    </location>
</feature>
<dbReference type="CDD" id="cd07262">
    <property type="entry name" value="VOC_like"/>
    <property type="match status" value="1"/>
</dbReference>
<dbReference type="Gene3D" id="3.90.190.10">
    <property type="entry name" value="Protein tyrosine phosphatase superfamily"/>
    <property type="match status" value="3"/>
</dbReference>
<dbReference type="InterPro" id="IPR029068">
    <property type="entry name" value="Glyas_Bleomycin-R_OHBP_Dase"/>
</dbReference>
<evidence type="ECO:0000313" key="2">
    <source>
        <dbReference type="EMBL" id="RSH93542.1"/>
    </source>
</evidence>
<feature type="compositionally biased region" description="Basic residues" evidence="1">
    <location>
        <begin position="1007"/>
        <end position="1018"/>
    </location>
</feature>
<dbReference type="Gene3D" id="3.10.180.10">
    <property type="entry name" value="2,3-Dihydroxybiphenyl 1,2-Dioxygenase, domain 1"/>
    <property type="match status" value="1"/>
</dbReference>
<sequence>MAAVHHVSLPVPTHLVDDECRFLVAALKPLGYAECFRVMPTVVALGTEHNPFLWVSNMGAGRVPIPEGEKVQCVHLALRAKNRQEVDEFHAAAVVNGGTCNGPPGIRKEYHESYYAAFKPLVSQRRDPFELESAWSGGPVCIGWGPGRGEDKKEDSGRSGETPEGGGWCRQATPRRSSRERVSGPREVTRAVHGGADMGRFILKTDHYPTGRALHLDLEITGAPNFRAPDEEGLNVYGVAQPTVPGLKSILTILGCQPERLTPYSSRRPSVAAGALLDGEMGAPLEKISSEPTHLTGKEDDRTETEDGGAIWFSTREETLIYVCGRPYVLRDASNPFQTLTLSDRASNLEDIERRLKLDILDEARRYGGLLLFHDEVSPGTLMPTWLAVDEQSIRTPREVWEDVSDEGWMVKYFRIPIAPDRPIEDNYLDAYVSVLKNVDPLSTSLVFNCGMGVVRTTFGMVAALLVRRKQLLLRGLDDPFPPSGGSGFATPSIGAIGAVGTTQAAQFLEQATHQQALNKSLLRLTRVLDRNLPSKQSTAIDLLTSQPNLLEQLRKAHMGNYQIVLSLLSSLDNGRRMKRLVDEIIDCCDAVVNLRENVVEHRIKYSVSTMDDKARQIWLEKALRSLEQYFDLIVFAAYVEEEQAGLTGVTFSSWLKNRPEVWNQIKVMRRHGGNRLFAFAPVNDLSVISRSSDLAEGSSRGKILDQRMRDVDIQGGKVLGDEWAEHVVQNRNGIMLRASTLLKSDLWLTLSAASAEGVRGAIGFRQINSASIFATGQPTEVGISSILRIVKERCPAVHNFIWVCLREEPLVMINGSPYCLRRDSTALRNMRDYTGVSSSRLEVLEERLKSDVISELGEFQGRVLLHTETAAGEVVPVWESVDKSDVATIRETMDDAAGSSTEVDLRFLRIPITSESSPDVRTALDSWTDLLGQTLKLDLQFHDITELLDLCTHTDLETSAFILNDQLGRGRSSTTAVIVLLIQRWMKAGRDHMRDSHHLPTTPSRSKSRPGVSRRKTGAGGAGAAGRQSWQIINSCLRVIRNGLEVKTIVDEAIDATAEHFNLRDAIQDFRVKAEEAPDEESKHGYIEKGIYHLRRYFHLLIFQAYLDDTDPDEESPYSFESFVKHRPVFKTLETELEHGGLKGLTPIDRMEPALGMALPDEVSQVVANRSGAILSAQTILKSDFFSGLQKQSLPERVEGAANYRQVPLIAGGADRTEDNEHYVYGTGMPSGPGLRNALDKMGAGPNGTRKVMWTSLREEPVLYVKSRPHVLRLIDKPLNNVETTGVTAAVVERMETTLKQDVLAEIRAGNGRILLHDEVETKPGSYEIIPIWETVEEDEVMTPKEIYEGVVKEGYHVDYQRVAITDEQAPLPATLQTILRRLVRGLDEGDDFVFNCQMGRGRTTTGMIVASLVATIADGAKRQGQGQGQEQEQEHVHEMEREEEELEEGGPDEGLGSEADQYLNGEYKTILQLVTVLSHGKQAKRLTDRVINQMEGVQNLRKAVYDFKIKIDAADPRSAKYRTLLHQGINYLYRYGALIVLANFLLESVDQGTPLDKTDFPAWLQQHREIRSTLGRSTLD</sequence>
<feature type="compositionally biased region" description="Acidic residues" evidence="1">
    <location>
        <begin position="1443"/>
        <end position="1453"/>
    </location>
</feature>
<dbReference type="Proteomes" id="UP000279259">
    <property type="component" value="Unassembled WGS sequence"/>
</dbReference>
<comment type="caution">
    <text evidence="2">The sequence shown here is derived from an EMBL/GenBank/DDBJ whole genome shotgun (WGS) entry which is preliminary data.</text>
</comment>